<dbReference type="EMBL" id="CP018335">
    <property type="protein sequence ID" value="APM37639.1"/>
    <property type="molecule type" value="Genomic_DNA"/>
</dbReference>
<dbReference type="Pfam" id="PF09660">
    <property type="entry name" value="DUF2397"/>
    <property type="match status" value="1"/>
</dbReference>
<feature type="coiled-coil region" evidence="1">
    <location>
        <begin position="103"/>
        <end position="152"/>
    </location>
</feature>
<name>A0A1L5F3P8_CLOKL</name>
<protein>
    <submittedName>
        <fullName evidence="2">TIGR02677 family protein</fullName>
    </submittedName>
</protein>
<sequence length="493" mass="58874">MEVTDKLMKQIDEMRYLTAENAWRYRSILRFFYLQYEKMKYWMYKEEVFEELKKHDKFKDYTMEACRQDLDVLISWKNLAAIQDTAKVTTVEEFKNKQFRYELSEYSVEIERLTIKLENLFVESASLEPSLLERIKEHIEKLTEMVSKNEKEVGNWWGSLNSDFKRLNQNYQDYIRDLYGIKADELMKTREFIIFKDKFIDYLRDFIKSLQYNSSHIEYLLGNLDKDQVNEVLQKVLIYEKSIPRIDMKVTDDMLKDNIYGRWGSLYNWFIAPAGRESEAEKLLNITNEIIRKITRFASQIAESRNNASNRREEYRKLCSMFLKCQNMEEAHKLSAVSFGIFSMRHIKAHTNRITESINSGIFEEEPYIKKINPRIRSYREKLERNAIVDNEQKKKTMLQRIMKKREEEKNIMEGYVKDGCIEFSALPKIPSSVRITLLRWLSKGINSSDGRGKTEDGIKYIVEIPEDEKEKCTLNCDDGSLIMPSYIIRFER</sequence>
<accession>A0A1L5F3P8</accession>
<evidence type="ECO:0000313" key="3">
    <source>
        <dbReference type="Proteomes" id="UP000184604"/>
    </source>
</evidence>
<dbReference type="InterPro" id="IPR013493">
    <property type="entry name" value="CHP02677"/>
</dbReference>
<dbReference type="Proteomes" id="UP000184604">
    <property type="component" value="Chromosome"/>
</dbReference>
<evidence type="ECO:0000313" key="2">
    <source>
        <dbReference type="EMBL" id="APM37639.1"/>
    </source>
</evidence>
<evidence type="ECO:0000256" key="1">
    <source>
        <dbReference type="SAM" id="Coils"/>
    </source>
</evidence>
<dbReference type="NCBIfam" id="TIGR02677">
    <property type="entry name" value="TIGR02677 family protein"/>
    <property type="match status" value="1"/>
</dbReference>
<dbReference type="AlphaFoldDB" id="A0A1L5F3P8"/>
<reference evidence="2 3" key="1">
    <citation type="submission" date="2016-12" db="EMBL/GenBank/DDBJ databases">
        <title>Complete genome sequence of Clostridium kluyveri JZZ isolated from the pit mud of a Chinese flavor liquor-making factory.</title>
        <authorList>
            <person name="Wang Y."/>
        </authorList>
    </citation>
    <scope>NUCLEOTIDE SEQUENCE [LARGE SCALE GENOMIC DNA]</scope>
    <source>
        <strain evidence="2 3">JZZ</strain>
    </source>
</reference>
<dbReference type="RefSeq" id="WP_073537327.1">
    <property type="nucleotide sequence ID" value="NZ_CP018335.1"/>
</dbReference>
<proteinExistence type="predicted"/>
<dbReference type="OrthoDB" id="1639410at2"/>
<keyword evidence="1" id="KW-0175">Coiled coil</keyword>
<gene>
    <name evidence="2" type="ORF">BS101_02160</name>
</gene>
<organism evidence="2 3">
    <name type="scientific">Clostridium kluyveri</name>
    <dbReference type="NCBI Taxonomy" id="1534"/>
    <lineage>
        <taxon>Bacteria</taxon>
        <taxon>Bacillati</taxon>
        <taxon>Bacillota</taxon>
        <taxon>Clostridia</taxon>
        <taxon>Eubacteriales</taxon>
        <taxon>Clostridiaceae</taxon>
        <taxon>Clostridium</taxon>
    </lineage>
</organism>